<evidence type="ECO:0000313" key="9">
    <source>
        <dbReference type="Proteomes" id="UP000265200"/>
    </source>
</evidence>
<dbReference type="GO" id="GO:0016020">
    <property type="term" value="C:membrane"/>
    <property type="evidence" value="ECO:0007669"/>
    <property type="project" value="InterPro"/>
</dbReference>
<evidence type="ECO:0000313" key="8">
    <source>
        <dbReference type="Ensembl" id="ENSORLP00015003101.1"/>
    </source>
</evidence>
<accession>A0A3P9H5R1</accession>
<keyword evidence="3 5" id="KW-1015">Disulfide bond</keyword>
<dbReference type="PROSITE" id="PS50287">
    <property type="entry name" value="SRCR_2"/>
    <property type="match status" value="1"/>
</dbReference>
<reference evidence="8" key="4">
    <citation type="submission" date="2025-09" db="UniProtKB">
        <authorList>
            <consortium name="Ensembl"/>
        </authorList>
    </citation>
    <scope>IDENTIFICATION</scope>
    <source>
        <strain evidence="8">HSOK</strain>
    </source>
</reference>
<feature type="domain" description="SRCR" evidence="7">
    <location>
        <begin position="18"/>
        <end position="119"/>
    </location>
</feature>
<dbReference type="InterPro" id="IPR036772">
    <property type="entry name" value="SRCR-like_dom_sf"/>
</dbReference>
<reference key="1">
    <citation type="journal article" date="2007" name="Nature">
        <title>The medaka draft genome and insights into vertebrate genome evolution.</title>
        <authorList>
            <person name="Kasahara M."/>
            <person name="Naruse K."/>
            <person name="Sasaki S."/>
            <person name="Nakatani Y."/>
            <person name="Qu W."/>
            <person name="Ahsan B."/>
            <person name="Yamada T."/>
            <person name="Nagayasu Y."/>
            <person name="Doi K."/>
            <person name="Kasai Y."/>
            <person name="Jindo T."/>
            <person name="Kobayashi D."/>
            <person name="Shimada A."/>
            <person name="Toyoda A."/>
            <person name="Kuroki Y."/>
            <person name="Fujiyama A."/>
            <person name="Sasaki T."/>
            <person name="Shimizu A."/>
            <person name="Asakawa S."/>
            <person name="Shimizu N."/>
            <person name="Hashimoto S."/>
            <person name="Yang J."/>
            <person name="Lee Y."/>
            <person name="Matsushima K."/>
            <person name="Sugano S."/>
            <person name="Sakaizumi M."/>
            <person name="Narita T."/>
            <person name="Ohishi K."/>
            <person name="Haga S."/>
            <person name="Ohta F."/>
            <person name="Nomoto H."/>
            <person name="Nogata K."/>
            <person name="Morishita T."/>
            <person name="Endo T."/>
            <person name="Shin-I T."/>
            <person name="Takeda H."/>
            <person name="Morishita S."/>
            <person name="Kohara Y."/>
        </authorList>
    </citation>
    <scope>NUCLEOTIDE SEQUENCE [LARGE SCALE GENOMIC DNA]</scope>
    <source>
        <strain>Hd-rR</strain>
    </source>
</reference>
<feature type="disulfide bond" evidence="5">
    <location>
        <begin position="88"/>
        <end position="98"/>
    </location>
</feature>
<dbReference type="PANTHER" id="PTHR48071:SF24">
    <property type="entry name" value="DELETED IN MALIGNANT BRAIN TUMORS 1 PROTEIN-LIKE"/>
    <property type="match status" value="1"/>
</dbReference>
<keyword evidence="1 6" id="KW-0732">Signal</keyword>
<dbReference type="SMART" id="SM00202">
    <property type="entry name" value="SR"/>
    <property type="match status" value="1"/>
</dbReference>
<sequence>PPLFLLTWCWELLAGRQIRLVGSGATRCSGRVEVQHDGVWGTVCEDDWDLNDANVVCRQLSCGTALQTPGSAHFGQGSGPIWLDDVACSGSESSLTQCGHRGYGKHNCNHSEDAGVICSGEETSYIIVSFRKILCRHAA</sequence>
<evidence type="ECO:0000256" key="4">
    <source>
        <dbReference type="ARBA" id="ARBA00023180"/>
    </source>
</evidence>
<evidence type="ECO:0000259" key="7">
    <source>
        <dbReference type="PROSITE" id="PS50287"/>
    </source>
</evidence>
<dbReference type="AlphaFoldDB" id="A0A3P9H5R1"/>
<keyword evidence="4" id="KW-0325">Glycoprotein</keyword>
<reference evidence="8" key="3">
    <citation type="submission" date="2025-08" db="UniProtKB">
        <authorList>
            <consortium name="Ensembl"/>
        </authorList>
    </citation>
    <scope>IDENTIFICATION</scope>
    <source>
        <strain evidence="8">HSOK</strain>
    </source>
</reference>
<evidence type="ECO:0000256" key="1">
    <source>
        <dbReference type="ARBA" id="ARBA00022729"/>
    </source>
</evidence>
<feature type="chain" id="PRO_5018082165" description="SRCR domain-containing protein" evidence="6">
    <location>
        <begin position="16"/>
        <end position="139"/>
    </location>
</feature>
<organism evidence="8 9">
    <name type="scientific">Oryzias latipes</name>
    <name type="common">Japanese rice fish</name>
    <name type="synonym">Japanese killifish</name>
    <dbReference type="NCBI Taxonomy" id="8090"/>
    <lineage>
        <taxon>Eukaryota</taxon>
        <taxon>Metazoa</taxon>
        <taxon>Chordata</taxon>
        <taxon>Craniata</taxon>
        <taxon>Vertebrata</taxon>
        <taxon>Euteleostomi</taxon>
        <taxon>Actinopterygii</taxon>
        <taxon>Neopterygii</taxon>
        <taxon>Teleostei</taxon>
        <taxon>Neoteleostei</taxon>
        <taxon>Acanthomorphata</taxon>
        <taxon>Ovalentaria</taxon>
        <taxon>Atherinomorphae</taxon>
        <taxon>Beloniformes</taxon>
        <taxon>Adrianichthyidae</taxon>
        <taxon>Oryziinae</taxon>
        <taxon>Oryzias</taxon>
    </lineage>
</organism>
<dbReference type="InterPro" id="IPR001190">
    <property type="entry name" value="SRCR"/>
</dbReference>
<evidence type="ECO:0000256" key="6">
    <source>
        <dbReference type="SAM" id="SignalP"/>
    </source>
</evidence>
<dbReference type="Ensembl" id="ENSORLT00015009841.1">
    <property type="protein sequence ID" value="ENSORLP00015003101.1"/>
    <property type="gene ID" value="ENSORLG00015000100.1"/>
</dbReference>
<evidence type="ECO:0000256" key="5">
    <source>
        <dbReference type="PROSITE-ProRule" id="PRU00196"/>
    </source>
</evidence>
<reference evidence="8 9" key="2">
    <citation type="submission" date="2017-04" db="EMBL/GenBank/DDBJ databases">
        <title>CpG methylation of centromeres and impact of large insertions on vertebrate speciation.</title>
        <authorList>
            <person name="Ichikawa K."/>
            <person name="Yoshimura J."/>
            <person name="Morishita S."/>
        </authorList>
    </citation>
    <scope>NUCLEOTIDE SEQUENCE</scope>
    <source>
        <strain evidence="8 9">HSOK</strain>
    </source>
</reference>
<proteinExistence type="predicted"/>
<dbReference type="Pfam" id="PF00530">
    <property type="entry name" value="SRCR"/>
    <property type="match status" value="1"/>
</dbReference>
<dbReference type="Proteomes" id="UP000265200">
    <property type="component" value="Chromosome 20"/>
</dbReference>
<dbReference type="PRINTS" id="PR00258">
    <property type="entry name" value="SPERACTRCPTR"/>
</dbReference>
<dbReference type="FunFam" id="3.10.250.10:FF:000003">
    <property type="entry name" value="Deleted in malignant brain tumors 1"/>
    <property type="match status" value="1"/>
</dbReference>
<dbReference type="PANTHER" id="PTHR48071">
    <property type="entry name" value="SRCR DOMAIN-CONTAINING PROTEIN"/>
    <property type="match status" value="1"/>
</dbReference>
<dbReference type="Gene3D" id="3.10.250.10">
    <property type="entry name" value="SRCR-like domain"/>
    <property type="match status" value="1"/>
</dbReference>
<evidence type="ECO:0000256" key="2">
    <source>
        <dbReference type="ARBA" id="ARBA00022737"/>
    </source>
</evidence>
<dbReference type="SUPFAM" id="SSF56487">
    <property type="entry name" value="SRCR-like"/>
    <property type="match status" value="1"/>
</dbReference>
<feature type="disulfide bond" evidence="5">
    <location>
        <begin position="57"/>
        <end position="118"/>
    </location>
</feature>
<evidence type="ECO:0000256" key="3">
    <source>
        <dbReference type="ARBA" id="ARBA00023157"/>
    </source>
</evidence>
<protein>
    <recommendedName>
        <fullName evidence="7">SRCR domain-containing protein</fullName>
    </recommendedName>
</protein>
<feature type="signal peptide" evidence="6">
    <location>
        <begin position="1"/>
        <end position="15"/>
    </location>
</feature>
<keyword evidence="2" id="KW-0677">Repeat</keyword>
<name>A0A3P9H5R1_ORYLA</name>
<feature type="disulfide bond" evidence="5">
    <location>
        <begin position="44"/>
        <end position="108"/>
    </location>
</feature>